<name>A0A7W6AJE6_9HYPH</name>
<evidence type="ECO:0000313" key="2">
    <source>
        <dbReference type="EMBL" id="GLS45843.1"/>
    </source>
</evidence>
<dbReference type="Proteomes" id="UP001156881">
    <property type="component" value="Unassembled WGS sequence"/>
</dbReference>
<comment type="caution">
    <text evidence="3">The sequence shown here is derived from an EMBL/GenBank/DDBJ whole genome shotgun (WGS) entry which is preliminary data.</text>
</comment>
<dbReference type="Proteomes" id="UP000517759">
    <property type="component" value="Unassembled WGS sequence"/>
</dbReference>
<sequence>MVPVLGIVLTGVLLLMVLWRRHLGSLMQVASLVAALLLMIWLQDNGYLRTKGQPPSAADRSMPMSAPR</sequence>
<dbReference type="EMBL" id="BSPG01000028">
    <property type="protein sequence ID" value="GLS45843.1"/>
    <property type="molecule type" value="Genomic_DNA"/>
</dbReference>
<reference evidence="3 4" key="3">
    <citation type="submission" date="2020-08" db="EMBL/GenBank/DDBJ databases">
        <title>Genomic Encyclopedia of Type Strains, Phase IV (KMG-IV): sequencing the most valuable type-strain genomes for metagenomic binning, comparative biology and taxonomic classification.</title>
        <authorList>
            <person name="Goeker M."/>
        </authorList>
    </citation>
    <scope>NUCLEOTIDE SEQUENCE [LARGE SCALE GENOMIC DNA]</scope>
    <source>
        <strain evidence="3 4">DSM 24105</strain>
    </source>
</reference>
<evidence type="ECO:0000313" key="5">
    <source>
        <dbReference type="Proteomes" id="UP001156881"/>
    </source>
</evidence>
<keyword evidence="1" id="KW-1133">Transmembrane helix</keyword>
<keyword evidence="1" id="KW-0812">Transmembrane</keyword>
<keyword evidence="5" id="KW-1185">Reference proteome</keyword>
<protein>
    <submittedName>
        <fullName evidence="3">Uncharacterized protein</fullName>
    </submittedName>
</protein>
<accession>A0A7W6AJE6</accession>
<gene>
    <name evidence="2" type="ORF">GCM10007884_38340</name>
    <name evidence="3" type="ORF">GGR33_004016</name>
</gene>
<reference evidence="2" key="4">
    <citation type="submission" date="2023-01" db="EMBL/GenBank/DDBJ databases">
        <title>Draft genome sequence of Methylobacterium brachythecii strain NBRC 107710.</title>
        <authorList>
            <person name="Sun Q."/>
            <person name="Mori K."/>
        </authorList>
    </citation>
    <scope>NUCLEOTIDE SEQUENCE</scope>
    <source>
        <strain evidence="2">NBRC 107710</strain>
    </source>
</reference>
<evidence type="ECO:0000313" key="3">
    <source>
        <dbReference type="EMBL" id="MBB3904493.1"/>
    </source>
</evidence>
<feature type="transmembrane region" description="Helical" evidence="1">
    <location>
        <begin position="23"/>
        <end position="42"/>
    </location>
</feature>
<proteinExistence type="predicted"/>
<dbReference type="AlphaFoldDB" id="A0A7W6AJE6"/>
<dbReference type="EMBL" id="JACIDN010000008">
    <property type="protein sequence ID" value="MBB3904493.1"/>
    <property type="molecule type" value="Genomic_DNA"/>
</dbReference>
<evidence type="ECO:0000256" key="1">
    <source>
        <dbReference type="SAM" id="Phobius"/>
    </source>
</evidence>
<evidence type="ECO:0000313" key="4">
    <source>
        <dbReference type="Proteomes" id="UP000517759"/>
    </source>
</evidence>
<reference evidence="2" key="1">
    <citation type="journal article" date="2014" name="Int. J. Syst. Evol. Microbiol.">
        <title>Complete genome of a new Firmicutes species belonging to the dominant human colonic microbiota ('Ruminococcus bicirculans') reveals two chromosomes and a selective capacity to utilize plant glucans.</title>
        <authorList>
            <consortium name="NISC Comparative Sequencing Program"/>
            <person name="Wegmann U."/>
            <person name="Louis P."/>
            <person name="Goesmann A."/>
            <person name="Henrissat B."/>
            <person name="Duncan S.H."/>
            <person name="Flint H.J."/>
        </authorList>
    </citation>
    <scope>NUCLEOTIDE SEQUENCE</scope>
    <source>
        <strain evidence="2">NBRC 107710</strain>
    </source>
</reference>
<organism evidence="3 4">
    <name type="scientific">Methylobacterium brachythecii</name>
    <dbReference type="NCBI Taxonomy" id="1176177"/>
    <lineage>
        <taxon>Bacteria</taxon>
        <taxon>Pseudomonadati</taxon>
        <taxon>Pseudomonadota</taxon>
        <taxon>Alphaproteobacteria</taxon>
        <taxon>Hyphomicrobiales</taxon>
        <taxon>Methylobacteriaceae</taxon>
        <taxon>Methylobacterium</taxon>
    </lineage>
</organism>
<dbReference type="RefSeq" id="WP_183508416.1">
    <property type="nucleotide sequence ID" value="NZ_BSPG01000028.1"/>
</dbReference>
<keyword evidence="1" id="KW-0472">Membrane</keyword>
<reference evidence="5" key="2">
    <citation type="journal article" date="2019" name="Int. J. Syst. Evol. Microbiol.">
        <title>The Global Catalogue of Microorganisms (GCM) 10K type strain sequencing project: providing services to taxonomists for standard genome sequencing and annotation.</title>
        <authorList>
            <consortium name="The Broad Institute Genomics Platform"/>
            <consortium name="The Broad Institute Genome Sequencing Center for Infectious Disease"/>
            <person name="Wu L."/>
            <person name="Ma J."/>
        </authorList>
    </citation>
    <scope>NUCLEOTIDE SEQUENCE [LARGE SCALE GENOMIC DNA]</scope>
    <source>
        <strain evidence="5">NBRC 107710</strain>
    </source>
</reference>